<dbReference type="OMA" id="NDHICSN"/>
<feature type="compositionally biased region" description="Acidic residues" evidence="1">
    <location>
        <begin position="226"/>
        <end position="243"/>
    </location>
</feature>
<evidence type="ECO:0000256" key="1">
    <source>
        <dbReference type="SAM" id="MobiDB-lite"/>
    </source>
</evidence>
<dbReference type="eggNOG" id="ENOG502TNC0">
    <property type="taxonomic scope" value="Eukaryota"/>
</dbReference>
<dbReference type="VEuPathDB" id="PlasmoDB:PKNOH_S100056900"/>
<protein>
    <submittedName>
        <fullName evidence="3">Uncharacterized protein</fullName>
    </submittedName>
</protein>
<keyword evidence="2" id="KW-0472">Membrane</keyword>
<evidence type="ECO:0000313" key="3">
    <source>
        <dbReference type="EMBL" id="OTN66092.1"/>
    </source>
</evidence>
<dbReference type="OrthoDB" id="377824at2759"/>
<gene>
    <name evidence="3" type="ORF">PKNOH_S100056900</name>
</gene>
<sequence length="938" mass="110836">MEKRKKGTKLFYCALGALMPVYWFHHRREKKNQRNNNQIIDDVEILRNLKMKNPFCHIPLIILTVYDGYIYENKILRKIYYRFRESPAKKVSVPSSSLLHNSHHGGNTTKTEGTHGPNYHFIMYTEKNIFNKMYFYEIILDKSVRYAVISPHLSFYILRQLSQHVVNLNTRLYNEKDFTMHREKRRGTHTHSHSDGHWVANWVMRLTCGAVWPDELRNSHHSDNDTGSDNDIGGDNDGEDDHGGDDHHGGDREAGKETPPQRKKNLRERARGNLYEKYGIHKYEETFSQGEGCDGTSRPPQHDQVSINLLYLLNKAYDSVSRICIDTETNLLVNLYMVNILKFICYKNYRNVLMNISLFEELDRENRKGRNLVDYFCALFTGGNMAEEGYFARDDADRHLFFRKEERGGEEDHSMLVHPAAKQSVRRLVIQTASPTGRSACTLSDIPPSKGIQKRNDKKDAVEKNTDDNRNHHIVNQEKVYHIEETDTSQTVSISYNHDGIPPQEEERKKMNPHNYEPYDCGLNGKMKIINDLYLVLYLRLVLECCSKIVSIKKNLLMLEEKVKFEKGNRVFYLNTSDAMENLKVHYLKRFRRGEEKRGFHVFFRPYGNTRGNGQPGMWKNIQPTTPLKKKLPRWHSTEVQPNNEEQSNIGAWKRKLRRHSKRVKSYMNKKIFKFKKMINYYVINLDEAIKNKYYKRIHEKNVKRINEYLKENTQKEMNMGRFHDMYSNIIANLNGILSFAYAVDTKNQAHRILALYNTCVFYQYNYLNEHDNLFFKNGVSRYLRRLGEWSSSEERREDDSGKEPSPSFYYKNDIHLLLLLYTQRIRNCLNIFTYIYNKNYFSKYCSLCCVFHKLNFIICSKRSSSHWVMNLAYLAYHNWFPFFSFLYFFCVYSYVAFFLMYQSNTFSSVRYFGIFSDPGLSLYFVKLYTNARSLSGG</sequence>
<feature type="region of interest" description="Disordered" evidence="1">
    <location>
        <begin position="219"/>
        <end position="270"/>
    </location>
</feature>
<dbReference type="AlphaFoldDB" id="A0A1Y3DN95"/>
<accession>A0A1Y3DN95</accession>
<feature type="region of interest" description="Disordered" evidence="1">
    <location>
        <begin position="443"/>
        <end position="467"/>
    </location>
</feature>
<keyword evidence="2" id="KW-0812">Transmembrane</keyword>
<feature type="compositionally biased region" description="Basic and acidic residues" evidence="1">
    <location>
        <begin position="244"/>
        <end position="260"/>
    </location>
</feature>
<evidence type="ECO:0000256" key="2">
    <source>
        <dbReference type="SAM" id="Phobius"/>
    </source>
</evidence>
<dbReference type="VEuPathDB" id="PlasmoDB:PKA1H_080033600"/>
<comment type="caution">
    <text evidence="3">The sequence shown here is derived from an EMBL/GenBank/DDBJ whole genome shotgun (WGS) entry which is preliminary data.</text>
</comment>
<proteinExistence type="predicted"/>
<dbReference type="VEuPathDB" id="PlasmoDB:PKNH_0828300"/>
<organism evidence="3 4">
    <name type="scientific">Plasmodium knowlesi</name>
    <dbReference type="NCBI Taxonomy" id="5850"/>
    <lineage>
        <taxon>Eukaryota</taxon>
        <taxon>Sar</taxon>
        <taxon>Alveolata</taxon>
        <taxon>Apicomplexa</taxon>
        <taxon>Aconoidasida</taxon>
        <taxon>Haemosporida</taxon>
        <taxon>Plasmodiidae</taxon>
        <taxon>Plasmodium</taxon>
        <taxon>Plasmodium (Plasmodium)</taxon>
    </lineage>
</organism>
<keyword evidence="2" id="KW-1133">Transmembrane helix</keyword>
<dbReference type="EMBL" id="NETL01000024">
    <property type="protein sequence ID" value="OTN66092.1"/>
    <property type="molecule type" value="Genomic_DNA"/>
</dbReference>
<evidence type="ECO:0000313" key="4">
    <source>
        <dbReference type="Proteomes" id="UP000195012"/>
    </source>
</evidence>
<feature type="compositionally biased region" description="Basic and acidic residues" evidence="1">
    <location>
        <begin position="454"/>
        <end position="467"/>
    </location>
</feature>
<reference evidence="3 4" key="1">
    <citation type="submission" date="2017-05" db="EMBL/GenBank/DDBJ databases">
        <title>PacBio assembly of a Plasmodium knowlesi genome sequence with Hi-C correction and manual annotation of the SICAvar gene family.</title>
        <authorList>
            <person name="Lapp S.A."/>
            <person name="Geraldo J.A."/>
            <person name="Chien J.-T."/>
            <person name="Ay F."/>
            <person name="Pakala S.B."/>
            <person name="Batugedara G."/>
            <person name="Humphrey J.C."/>
            <person name="Debarry J.D."/>
            <person name="Le Roch K.G."/>
            <person name="Galinski M.R."/>
            <person name="Kissinger J.C."/>
        </authorList>
    </citation>
    <scope>NUCLEOTIDE SEQUENCE [LARGE SCALE GENOMIC DNA]</scope>
    <source>
        <strain evidence="4">Malayan Strain Pk1 (A+)</strain>
    </source>
</reference>
<feature type="transmembrane region" description="Helical" evidence="2">
    <location>
        <begin position="880"/>
        <end position="902"/>
    </location>
</feature>
<feature type="transmembrane region" description="Helical" evidence="2">
    <location>
        <begin position="7"/>
        <end position="25"/>
    </location>
</feature>
<name>A0A1Y3DN95_PLAKN</name>
<dbReference type="Proteomes" id="UP000195012">
    <property type="component" value="Unassembled WGS sequence"/>
</dbReference>